<sequence length="189" mass="20473">MLRRAYDRHYYQGKIPHMKLIYPFVNYPFDTSTSLTNTTIPISARLHHAISQHPPFPIHLTTLQRLGRAPCSTSLTNGRTLPLLSFHPSPASLPNLYSLQSSLRTAFSPEIDKVVAAGGDMSTGVLHLNSPPLLATGFERGEREVQEGLMGQERGQGREYVGGCEVWGQVGWEGEGDGGMGGDGGGGRG</sequence>
<dbReference type="InParanoid" id="A0A3N4LRJ3"/>
<protein>
    <submittedName>
        <fullName evidence="1">Uncharacterized protein</fullName>
    </submittedName>
</protein>
<evidence type="ECO:0000313" key="1">
    <source>
        <dbReference type="EMBL" id="RPB24159.1"/>
    </source>
</evidence>
<name>A0A3N4LRJ3_9PEZI</name>
<accession>A0A3N4LRJ3</accession>
<dbReference type="AlphaFoldDB" id="A0A3N4LRJ3"/>
<evidence type="ECO:0000313" key="2">
    <source>
        <dbReference type="Proteomes" id="UP000267821"/>
    </source>
</evidence>
<reference evidence="1 2" key="1">
    <citation type="journal article" date="2018" name="Nat. Ecol. Evol.">
        <title>Pezizomycetes genomes reveal the molecular basis of ectomycorrhizal truffle lifestyle.</title>
        <authorList>
            <person name="Murat C."/>
            <person name="Payen T."/>
            <person name="Noel B."/>
            <person name="Kuo A."/>
            <person name="Morin E."/>
            <person name="Chen J."/>
            <person name="Kohler A."/>
            <person name="Krizsan K."/>
            <person name="Balestrini R."/>
            <person name="Da Silva C."/>
            <person name="Montanini B."/>
            <person name="Hainaut M."/>
            <person name="Levati E."/>
            <person name="Barry K.W."/>
            <person name="Belfiori B."/>
            <person name="Cichocki N."/>
            <person name="Clum A."/>
            <person name="Dockter R.B."/>
            <person name="Fauchery L."/>
            <person name="Guy J."/>
            <person name="Iotti M."/>
            <person name="Le Tacon F."/>
            <person name="Lindquist E.A."/>
            <person name="Lipzen A."/>
            <person name="Malagnac F."/>
            <person name="Mello A."/>
            <person name="Molinier V."/>
            <person name="Miyauchi S."/>
            <person name="Poulain J."/>
            <person name="Riccioni C."/>
            <person name="Rubini A."/>
            <person name="Sitrit Y."/>
            <person name="Splivallo R."/>
            <person name="Traeger S."/>
            <person name="Wang M."/>
            <person name="Zifcakova L."/>
            <person name="Wipf D."/>
            <person name="Zambonelli A."/>
            <person name="Paolocci F."/>
            <person name="Nowrousian M."/>
            <person name="Ottonello S."/>
            <person name="Baldrian P."/>
            <person name="Spatafora J.W."/>
            <person name="Henrissat B."/>
            <person name="Nagy L.G."/>
            <person name="Aury J.M."/>
            <person name="Wincker P."/>
            <person name="Grigoriev I.V."/>
            <person name="Bonfante P."/>
            <person name="Martin F.M."/>
        </authorList>
    </citation>
    <scope>NUCLEOTIDE SEQUENCE [LARGE SCALE GENOMIC DNA]</scope>
    <source>
        <strain evidence="1 2">ATCC MYA-4762</strain>
    </source>
</reference>
<dbReference type="Proteomes" id="UP000267821">
    <property type="component" value="Unassembled WGS sequence"/>
</dbReference>
<dbReference type="EMBL" id="ML121543">
    <property type="protein sequence ID" value="RPB24159.1"/>
    <property type="molecule type" value="Genomic_DNA"/>
</dbReference>
<keyword evidence="2" id="KW-1185">Reference proteome</keyword>
<organism evidence="1 2">
    <name type="scientific">Terfezia boudieri ATCC MYA-4762</name>
    <dbReference type="NCBI Taxonomy" id="1051890"/>
    <lineage>
        <taxon>Eukaryota</taxon>
        <taxon>Fungi</taxon>
        <taxon>Dikarya</taxon>
        <taxon>Ascomycota</taxon>
        <taxon>Pezizomycotina</taxon>
        <taxon>Pezizomycetes</taxon>
        <taxon>Pezizales</taxon>
        <taxon>Pezizaceae</taxon>
        <taxon>Terfezia</taxon>
    </lineage>
</organism>
<proteinExistence type="predicted"/>
<gene>
    <name evidence="1" type="ORF">L211DRAFT_211566</name>
</gene>